<comment type="similarity">
    <text evidence="10">Belongs to the insect chemoreceptor superfamily. Heteromeric odorant receptor channel (TC 1.A.69) family.</text>
</comment>
<name>A0A411HR53_PROBE</name>
<dbReference type="GO" id="GO:0004984">
    <property type="term" value="F:olfactory receptor activity"/>
    <property type="evidence" value="ECO:0007669"/>
    <property type="project" value="InterPro"/>
</dbReference>
<evidence type="ECO:0000256" key="5">
    <source>
        <dbReference type="ARBA" id="ARBA00022725"/>
    </source>
</evidence>
<keyword evidence="4 10" id="KW-0812">Transmembrane</keyword>
<evidence type="ECO:0000256" key="6">
    <source>
        <dbReference type="ARBA" id="ARBA00022989"/>
    </source>
</evidence>
<dbReference type="Pfam" id="PF02949">
    <property type="entry name" value="7tm_6"/>
    <property type="match status" value="1"/>
</dbReference>
<keyword evidence="6 10" id="KW-1133">Transmembrane helix</keyword>
<dbReference type="GO" id="GO:0005886">
    <property type="term" value="C:plasma membrane"/>
    <property type="evidence" value="ECO:0007669"/>
    <property type="project" value="UniProtKB-SubCell"/>
</dbReference>
<keyword evidence="8 10" id="KW-0675">Receptor</keyword>
<dbReference type="InterPro" id="IPR004117">
    <property type="entry name" value="7tm6_olfct_rcpt"/>
</dbReference>
<feature type="transmembrane region" description="Helical" evidence="10">
    <location>
        <begin position="131"/>
        <end position="152"/>
    </location>
</feature>
<gene>
    <name evidence="11" type="primary">OR28</name>
</gene>
<evidence type="ECO:0000313" key="11">
    <source>
        <dbReference type="EMBL" id="QBB72960.1"/>
    </source>
</evidence>
<evidence type="ECO:0000256" key="2">
    <source>
        <dbReference type="ARBA" id="ARBA00022475"/>
    </source>
</evidence>
<keyword evidence="9 10" id="KW-0807">Transducer</keyword>
<keyword evidence="7 10" id="KW-0472">Membrane</keyword>
<feature type="transmembrane region" description="Helical" evidence="10">
    <location>
        <begin position="36"/>
        <end position="54"/>
    </location>
</feature>
<feature type="transmembrane region" description="Helical" evidence="10">
    <location>
        <begin position="374"/>
        <end position="395"/>
    </location>
</feature>
<evidence type="ECO:0000256" key="8">
    <source>
        <dbReference type="ARBA" id="ARBA00023170"/>
    </source>
</evidence>
<keyword evidence="3 10" id="KW-0716">Sensory transduction</keyword>
<feature type="transmembrane region" description="Helical" evidence="10">
    <location>
        <begin position="66"/>
        <end position="87"/>
    </location>
</feature>
<evidence type="ECO:0000256" key="9">
    <source>
        <dbReference type="ARBA" id="ARBA00023224"/>
    </source>
</evidence>
<dbReference type="PANTHER" id="PTHR21137:SF35">
    <property type="entry name" value="ODORANT RECEPTOR 19A-RELATED"/>
    <property type="match status" value="1"/>
</dbReference>
<sequence>MQNCDKKFGDYFRVHKLILRICGVSLQTNDSRLYRTYSTFILCLFLSIMMEEVYTLTRFTNDINKVMALLSVLLSHIVGVFKIYVVLKNRPLICEILESLHGGMFAPNRKRGGVKEEILIKKCIADTHKQIIVYCTPFGISLLNASIIALMTKFTEDDCEFWELPWEAFGLFKICSSLRYYLIYLYQNGTLFVVSYIIIGTDLVIIAVFAHLTTQFAILANFISITVKGDEEFSPTHLEIKDKSKRHYRKCMKEIVVYHQALIHLAERFEDLFTFVILAVFIGNILVLCSTMYLATLNSPRNPKSLLGLTYGITIVVQVFLYCYYGNELALTSESISSACYDDGIIGTDISFQKDLILIMRRSQRPVVLTAGKFANLLLPAFVSILRASYSYFMVIRTSN</sequence>
<protein>
    <recommendedName>
        <fullName evidence="10">Odorant receptor</fullName>
    </recommendedName>
</protein>
<feature type="transmembrane region" description="Helical" evidence="10">
    <location>
        <begin position="272"/>
        <end position="294"/>
    </location>
</feature>
<feature type="transmembrane region" description="Helical" evidence="10">
    <location>
        <begin position="306"/>
        <end position="325"/>
    </location>
</feature>
<keyword evidence="2" id="KW-1003">Cell membrane</keyword>
<dbReference type="GO" id="GO:0007165">
    <property type="term" value="P:signal transduction"/>
    <property type="evidence" value="ECO:0007669"/>
    <property type="project" value="UniProtKB-KW"/>
</dbReference>
<dbReference type="EMBL" id="MH324861">
    <property type="protein sequence ID" value="QBB72960.1"/>
    <property type="molecule type" value="mRNA"/>
</dbReference>
<accession>A0A411HR53</accession>
<evidence type="ECO:0000256" key="10">
    <source>
        <dbReference type="RuleBase" id="RU351113"/>
    </source>
</evidence>
<comment type="subcellular location">
    <subcellularLocation>
        <location evidence="1 10">Cell membrane</location>
        <topology evidence="1 10">Multi-pass membrane protein</topology>
    </subcellularLocation>
</comment>
<evidence type="ECO:0000256" key="7">
    <source>
        <dbReference type="ARBA" id="ARBA00023136"/>
    </source>
</evidence>
<organism evidence="11">
    <name type="scientific">Protaetia brevitarsis</name>
    <name type="common">White-spotted flower chafer beetle</name>
    <name type="synonym">Liocola brevitarsis</name>
    <dbReference type="NCBI Taxonomy" id="348688"/>
    <lineage>
        <taxon>Eukaryota</taxon>
        <taxon>Metazoa</taxon>
        <taxon>Ecdysozoa</taxon>
        <taxon>Arthropoda</taxon>
        <taxon>Hexapoda</taxon>
        <taxon>Insecta</taxon>
        <taxon>Pterygota</taxon>
        <taxon>Neoptera</taxon>
        <taxon>Endopterygota</taxon>
        <taxon>Coleoptera</taxon>
        <taxon>Polyphaga</taxon>
        <taxon>Scarabaeiformia</taxon>
        <taxon>Scarabaeidae</taxon>
        <taxon>Cetoniinae</taxon>
        <taxon>Protaetia</taxon>
        <taxon>Liocola</taxon>
    </lineage>
</organism>
<dbReference type="GO" id="GO:0005549">
    <property type="term" value="F:odorant binding"/>
    <property type="evidence" value="ECO:0007669"/>
    <property type="project" value="InterPro"/>
</dbReference>
<proteinExistence type="evidence at transcript level"/>
<reference evidence="11" key="1">
    <citation type="submission" date="2018-05" db="EMBL/GenBank/DDBJ databases">
        <title>Identification and expression analysis of candidate chemosensory receptors in the white-spotted flower chafer, Protaetia brevitarsis.</title>
        <authorList>
            <person name="Zhang T."/>
        </authorList>
    </citation>
    <scope>NUCLEOTIDE SEQUENCE</scope>
</reference>
<feature type="transmembrane region" description="Helical" evidence="10">
    <location>
        <begin position="189"/>
        <end position="212"/>
    </location>
</feature>
<dbReference type="AlphaFoldDB" id="A0A411HR53"/>
<dbReference type="PANTHER" id="PTHR21137">
    <property type="entry name" value="ODORANT RECEPTOR"/>
    <property type="match status" value="1"/>
</dbReference>
<evidence type="ECO:0000256" key="4">
    <source>
        <dbReference type="ARBA" id="ARBA00022692"/>
    </source>
</evidence>
<evidence type="ECO:0000256" key="1">
    <source>
        <dbReference type="ARBA" id="ARBA00004651"/>
    </source>
</evidence>
<evidence type="ECO:0000256" key="3">
    <source>
        <dbReference type="ARBA" id="ARBA00022606"/>
    </source>
</evidence>
<keyword evidence="5 10" id="KW-0552">Olfaction</keyword>